<evidence type="ECO:0000313" key="3">
    <source>
        <dbReference type="EMBL" id="PZO37673.1"/>
    </source>
</evidence>
<evidence type="ECO:0000256" key="1">
    <source>
        <dbReference type="SAM" id="MobiDB-lite"/>
    </source>
</evidence>
<dbReference type="Proteomes" id="UP000249467">
    <property type="component" value="Unassembled WGS sequence"/>
</dbReference>
<dbReference type="PANTHER" id="PTHR34107:SF4">
    <property type="entry name" value="SLL1222 PROTEIN"/>
    <property type="match status" value="1"/>
</dbReference>
<dbReference type="EMBL" id="QBML01000029">
    <property type="protein sequence ID" value="PZO37673.1"/>
    <property type="molecule type" value="Genomic_DNA"/>
</dbReference>
<feature type="region of interest" description="Disordered" evidence="1">
    <location>
        <begin position="1"/>
        <end position="20"/>
    </location>
</feature>
<evidence type="ECO:0000313" key="4">
    <source>
        <dbReference type="Proteomes" id="UP000249467"/>
    </source>
</evidence>
<accession>A0A2W4VXU1</accession>
<dbReference type="SUPFAM" id="SSF52980">
    <property type="entry name" value="Restriction endonuclease-like"/>
    <property type="match status" value="1"/>
</dbReference>
<reference evidence="3 4" key="1">
    <citation type="submission" date="2018-04" db="EMBL/GenBank/DDBJ databases">
        <authorList>
            <person name="Go L.Y."/>
            <person name="Mitchell J.A."/>
        </authorList>
    </citation>
    <scope>NUCLEOTIDE SEQUENCE [LARGE SCALE GENOMIC DNA]</scope>
    <source>
        <strain evidence="3">ULC066bin1</strain>
    </source>
</reference>
<dbReference type="InterPro" id="IPR011335">
    <property type="entry name" value="Restrct_endonuc-II-like"/>
</dbReference>
<protein>
    <recommendedName>
        <fullName evidence="2">Putative restriction endonuclease domain-containing protein</fullName>
    </recommendedName>
</protein>
<dbReference type="CDD" id="cd06260">
    <property type="entry name" value="DUF820-like"/>
    <property type="match status" value="1"/>
</dbReference>
<proteinExistence type="predicted"/>
<dbReference type="Pfam" id="PF05685">
    <property type="entry name" value="Uma2"/>
    <property type="match status" value="1"/>
</dbReference>
<dbReference type="InterPro" id="IPR012296">
    <property type="entry name" value="Nuclease_put_TT1808"/>
</dbReference>
<feature type="domain" description="Putative restriction endonuclease" evidence="2">
    <location>
        <begin position="35"/>
        <end position="201"/>
    </location>
</feature>
<sequence length="208" mass="23597">MTQAIVTTTETVNNPISSESSISKPEEQLLWASSDLELMPNNGNRYEIINGELYVTRAPHNKHQKTCGRFFTVLDVWSRATKLGEAEIGAGLIFGDNDDVIPDVIWMSKEKYAALIDDTGHFRGAPELVIEVLSSGTDNEKRDRQVKLKLYSNHGVLEYWIADWRTKQIEIYRRENGILKLAMTLFNSDTLTSPLLPEFSCLISQLFE</sequence>
<gene>
    <name evidence="3" type="ORF">DCF19_18495</name>
</gene>
<organism evidence="3 4">
    <name type="scientific">Pseudanabaena frigida</name>
    <dbReference type="NCBI Taxonomy" id="945775"/>
    <lineage>
        <taxon>Bacteria</taxon>
        <taxon>Bacillati</taxon>
        <taxon>Cyanobacteriota</taxon>
        <taxon>Cyanophyceae</taxon>
        <taxon>Pseudanabaenales</taxon>
        <taxon>Pseudanabaenaceae</taxon>
        <taxon>Pseudanabaena</taxon>
    </lineage>
</organism>
<feature type="compositionally biased region" description="Polar residues" evidence="1">
    <location>
        <begin position="1"/>
        <end position="14"/>
    </location>
</feature>
<dbReference type="AlphaFoldDB" id="A0A2W4VXU1"/>
<name>A0A2W4VXU1_9CYAN</name>
<reference evidence="3 4" key="2">
    <citation type="submission" date="2018-06" db="EMBL/GenBank/DDBJ databases">
        <title>Metagenomic assembly of (sub)arctic Cyanobacteria and their associated microbiome from non-axenic cultures.</title>
        <authorList>
            <person name="Baurain D."/>
        </authorList>
    </citation>
    <scope>NUCLEOTIDE SEQUENCE [LARGE SCALE GENOMIC DNA]</scope>
    <source>
        <strain evidence="3">ULC066bin1</strain>
    </source>
</reference>
<dbReference type="PANTHER" id="PTHR34107">
    <property type="entry name" value="SLL0198 PROTEIN-RELATED"/>
    <property type="match status" value="1"/>
</dbReference>
<evidence type="ECO:0000259" key="2">
    <source>
        <dbReference type="Pfam" id="PF05685"/>
    </source>
</evidence>
<dbReference type="Gene3D" id="3.90.1570.10">
    <property type="entry name" value="tt1808, chain A"/>
    <property type="match status" value="1"/>
</dbReference>
<comment type="caution">
    <text evidence="3">The sequence shown here is derived from an EMBL/GenBank/DDBJ whole genome shotgun (WGS) entry which is preliminary data.</text>
</comment>
<dbReference type="InterPro" id="IPR008538">
    <property type="entry name" value="Uma2"/>
</dbReference>